<dbReference type="AlphaFoldDB" id="A0AAE0CBG8"/>
<dbReference type="Gene3D" id="3.40.50.2000">
    <property type="entry name" value="Glycogen Phosphorylase B"/>
    <property type="match status" value="1"/>
</dbReference>
<proteinExistence type="predicted"/>
<comment type="caution">
    <text evidence="1">The sequence shown here is derived from an EMBL/GenBank/DDBJ whole genome shotgun (WGS) entry which is preliminary data.</text>
</comment>
<name>A0AAE0CBG8_9CHLO</name>
<feature type="non-terminal residue" evidence="1">
    <location>
        <position position="255"/>
    </location>
</feature>
<keyword evidence="2" id="KW-1185">Reference proteome</keyword>
<dbReference type="Proteomes" id="UP001190700">
    <property type="component" value="Unassembled WGS sequence"/>
</dbReference>
<dbReference type="SUPFAM" id="SSF53756">
    <property type="entry name" value="UDP-Glycosyltransferase/glycogen phosphorylase"/>
    <property type="match status" value="1"/>
</dbReference>
<gene>
    <name evidence="1" type="ORF">CYMTET_38704</name>
</gene>
<evidence type="ECO:0000313" key="1">
    <source>
        <dbReference type="EMBL" id="KAK3251981.1"/>
    </source>
</evidence>
<organism evidence="1 2">
    <name type="scientific">Cymbomonas tetramitiformis</name>
    <dbReference type="NCBI Taxonomy" id="36881"/>
    <lineage>
        <taxon>Eukaryota</taxon>
        <taxon>Viridiplantae</taxon>
        <taxon>Chlorophyta</taxon>
        <taxon>Pyramimonadophyceae</taxon>
        <taxon>Pyramimonadales</taxon>
        <taxon>Pyramimonadaceae</taxon>
        <taxon>Cymbomonas</taxon>
    </lineage>
</organism>
<protein>
    <recommendedName>
        <fullName evidence="3">Glycosyltransferase family 28 N-terminal domain-containing protein</fullName>
    </recommendedName>
</protein>
<dbReference type="EMBL" id="LGRX02025700">
    <property type="protein sequence ID" value="KAK3251981.1"/>
    <property type="molecule type" value="Genomic_DNA"/>
</dbReference>
<accession>A0AAE0CBG8</accession>
<sequence length="255" mass="28119">MKFVLFGFGSRGDVQPLVTLAQELYSHKHEVEVVCTWPSQLIRSTFGESSTPISTLASGARGISSPQLTLTGSLLLQAAHYCCAGLLARLFQYISPSWLSAMLAGLLEALHRPTWRTPGGPLRSRSLILWHFQKYPHLFTHPTWKQVAHKLEGAAAVVIAEGGDQPAVERLVLLLCSCLDIPVVPLSCFPRDDQTFSAARISRKSAQLPWFAASLFPGLLRSQSRRSSELQRATQVIMLAFTWAAQTSICLAHRL</sequence>
<reference evidence="1 2" key="1">
    <citation type="journal article" date="2015" name="Genome Biol. Evol.">
        <title>Comparative Genomics of a Bacterivorous Green Alga Reveals Evolutionary Causalities and Consequences of Phago-Mixotrophic Mode of Nutrition.</title>
        <authorList>
            <person name="Burns J.A."/>
            <person name="Paasch A."/>
            <person name="Narechania A."/>
            <person name="Kim E."/>
        </authorList>
    </citation>
    <scope>NUCLEOTIDE SEQUENCE [LARGE SCALE GENOMIC DNA]</scope>
    <source>
        <strain evidence="1 2">PLY_AMNH</strain>
    </source>
</reference>
<evidence type="ECO:0000313" key="2">
    <source>
        <dbReference type="Proteomes" id="UP001190700"/>
    </source>
</evidence>
<evidence type="ECO:0008006" key="3">
    <source>
        <dbReference type="Google" id="ProtNLM"/>
    </source>
</evidence>